<accession>A0A4S4LX46</accession>
<reference evidence="1 2" key="1">
    <citation type="submission" date="2019-02" db="EMBL/GenBank/DDBJ databases">
        <title>Genome sequencing of the rare red list fungi Antrodiella citrinella (Flaviporus citrinellus).</title>
        <authorList>
            <person name="Buettner E."/>
            <person name="Kellner H."/>
        </authorList>
    </citation>
    <scope>NUCLEOTIDE SEQUENCE [LARGE SCALE GENOMIC DNA]</scope>
    <source>
        <strain evidence="1 2">DSM 108506</strain>
    </source>
</reference>
<evidence type="ECO:0000313" key="1">
    <source>
        <dbReference type="EMBL" id="THH17186.1"/>
    </source>
</evidence>
<keyword evidence="2" id="KW-1185">Reference proteome</keyword>
<dbReference type="EMBL" id="SGPM01000672">
    <property type="protein sequence ID" value="THH17186.1"/>
    <property type="molecule type" value="Genomic_DNA"/>
</dbReference>
<name>A0A4S4LX46_9APHY</name>
<protein>
    <submittedName>
        <fullName evidence="1">Uncharacterized protein</fullName>
    </submittedName>
</protein>
<sequence>MPAPAIAVPRADPTPNEVAIDIALARDAALGQDVKSLKALCSVNKVVGIAAQRVLFRDLITCLTMWGGISAFLDFLRAVDTKKGRRPRSWVQHLTIRGSYGPPKRSYVDEGMHIATIPTVLIFDLIRLLPNLTAITFEQCIIEGPYPETRSVLGMVRRLSKVSISNTEISAKGLKRLLAFWTITDVEMEAVSVDGVPNLDPGKWKRVQLGRSHLCVPGAPGYRMVQEWQPFVGWISDAVQPTTLTSLSMACDLRKEVEVDELCDCLELKGKHLEHLSLDYSQTALCYANRRNKESLTSLTIRLVAQGFDVKRVLPEDTTLGTFDFFTWERWTEALCMLGQLEHIVFKLDAQEFDLCDLAPPLEPGSALSWMNRLEVLLRDVSEYGGSVKEFGGGVETIGWMPE</sequence>
<dbReference type="AlphaFoldDB" id="A0A4S4LX46"/>
<comment type="caution">
    <text evidence="1">The sequence shown here is derived from an EMBL/GenBank/DDBJ whole genome shotgun (WGS) entry which is preliminary data.</text>
</comment>
<evidence type="ECO:0000313" key="2">
    <source>
        <dbReference type="Proteomes" id="UP000308730"/>
    </source>
</evidence>
<gene>
    <name evidence="1" type="ORF">EUX98_g9176</name>
</gene>
<organism evidence="1 2">
    <name type="scientific">Antrodiella citrinella</name>
    <dbReference type="NCBI Taxonomy" id="2447956"/>
    <lineage>
        <taxon>Eukaryota</taxon>
        <taxon>Fungi</taxon>
        <taxon>Dikarya</taxon>
        <taxon>Basidiomycota</taxon>
        <taxon>Agaricomycotina</taxon>
        <taxon>Agaricomycetes</taxon>
        <taxon>Polyporales</taxon>
        <taxon>Steccherinaceae</taxon>
        <taxon>Antrodiella</taxon>
    </lineage>
</organism>
<dbReference type="Proteomes" id="UP000308730">
    <property type="component" value="Unassembled WGS sequence"/>
</dbReference>
<proteinExistence type="predicted"/>